<keyword evidence="6" id="KW-0969">Cilium</keyword>
<dbReference type="GO" id="GO:0042597">
    <property type="term" value="C:periplasmic space"/>
    <property type="evidence" value="ECO:0007669"/>
    <property type="project" value="UniProtKB-SubCell"/>
</dbReference>
<protein>
    <recommendedName>
        <fullName evidence="4">Flagella basal body P-ring formation protein FlgA</fullName>
    </recommendedName>
</protein>
<accession>A0A7L9U462</accession>
<dbReference type="PANTHER" id="PTHR36307">
    <property type="entry name" value="FLAGELLA BASAL BODY P-RING FORMATION PROTEIN FLGA"/>
    <property type="match status" value="1"/>
</dbReference>
<dbReference type="InterPro" id="IPR013974">
    <property type="entry name" value="SAF"/>
</dbReference>
<organism evidence="6 7">
    <name type="scientific">Massilia litorea</name>
    <dbReference type="NCBI Taxonomy" id="2769491"/>
    <lineage>
        <taxon>Bacteria</taxon>
        <taxon>Pseudomonadati</taxon>
        <taxon>Pseudomonadota</taxon>
        <taxon>Betaproteobacteria</taxon>
        <taxon>Burkholderiales</taxon>
        <taxon>Oxalobacteraceae</taxon>
        <taxon>Telluria group</taxon>
        <taxon>Massilia</taxon>
    </lineage>
</organism>
<dbReference type="Gene3D" id="3.90.1210.10">
    <property type="entry name" value="Antifreeze-like/N-acetylneuraminic acid synthase C-terminal domain"/>
    <property type="match status" value="1"/>
</dbReference>
<dbReference type="NCBIfam" id="TIGR03170">
    <property type="entry name" value="flgA_cterm"/>
    <property type="match status" value="1"/>
</dbReference>
<comment type="function">
    <text evidence="4">Involved in the assembly process of the P-ring formation. It may associate with FlgF on the rod constituting a structure essential for the P-ring assembly or may act as a modulator protein for the P-ring assembly.</text>
</comment>
<dbReference type="RefSeq" id="WP_193686823.1">
    <property type="nucleotide sequence ID" value="NZ_CP062941.1"/>
</dbReference>
<dbReference type="KEGG" id="mlir:LPB04_00200"/>
<evidence type="ECO:0000313" key="6">
    <source>
        <dbReference type="EMBL" id="QOL49798.1"/>
    </source>
</evidence>
<evidence type="ECO:0000313" key="7">
    <source>
        <dbReference type="Proteomes" id="UP000593875"/>
    </source>
</evidence>
<proteinExistence type="inferred from homology"/>
<dbReference type="GO" id="GO:0044780">
    <property type="term" value="P:bacterial-type flagellum assembly"/>
    <property type="evidence" value="ECO:0007669"/>
    <property type="project" value="InterPro"/>
</dbReference>
<dbReference type="InterPro" id="IPR017585">
    <property type="entry name" value="SAF_FlgA"/>
</dbReference>
<evidence type="ECO:0000256" key="2">
    <source>
        <dbReference type="ARBA" id="ARBA00022729"/>
    </source>
</evidence>
<feature type="chain" id="PRO_5033110048" description="Flagella basal body P-ring formation protein FlgA" evidence="4">
    <location>
        <begin position="23"/>
        <end position="236"/>
    </location>
</feature>
<dbReference type="CDD" id="cd11614">
    <property type="entry name" value="SAF_CpaB_FlgA_like"/>
    <property type="match status" value="1"/>
</dbReference>
<keyword evidence="2 4" id="KW-0732">Signal</keyword>
<dbReference type="EMBL" id="CP062941">
    <property type="protein sequence ID" value="QOL49798.1"/>
    <property type="molecule type" value="Genomic_DNA"/>
</dbReference>
<feature type="domain" description="SAF" evidence="5">
    <location>
        <begin position="106"/>
        <end position="167"/>
    </location>
</feature>
<name>A0A7L9U462_9BURK</name>
<reference evidence="6 7" key="1">
    <citation type="submission" date="2020-10" db="EMBL/GenBank/DDBJ databases">
        <title>Genome sequencing of Massilia sp. LPB0304.</title>
        <authorList>
            <person name="Kim J."/>
        </authorList>
    </citation>
    <scope>NUCLEOTIDE SEQUENCE [LARGE SCALE GENOMIC DNA]</scope>
    <source>
        <strain evidence="6 7">LPB0304</strain>
    </source>
</reference>
<dbReference type="Pfam" id="PF13144">
    <property type="entry name" value="ChapFlgA"/>
    <property type="match status" value="1"/>
</dbReference>
<dbReference type="SMART" id="SM00858">
    <property type="entry name" value="SAF"/>
    <property type="match status" value="1"/>
</dbReference>
<keyword evidence="6" id="KW-0282">Flagellum</keyword>
<gene>
    <name evidence="6" type="primary">flgA</name>
    <name evidence="6" type="ORF">LPB04_00200</name>
</gene>
<dbReference type="InterPro" id="IPR039246">
    <property type="entry name" value="Flagellar_FlgA"/>
</dbReference>
<dbReference type="PANTHER" id="PTHR36307:SF1">
    <property type="entry name" value="FLAGELLA BASAL BODY P-RING FORMATION PROTEIN FLGA"/>
    <property type="match status" value="1"/>
</dbReference>
<dbReference type="AlphaFoldDB" id="A0A7L9U462"/>
<dbReference type="Gene3D" id="2.30.30.760">
    <property type="match status" value="1"/>
</dbReference>
<evidence type="ECO:0000256" key="3">
    <source>
        <dbReference type="ARBA" id="ARBA00022764"/>
    </source>
</evidence>
<evidence type="ECO:0000256" key="4">
    <source>
        <dbReference type="RuleBase" id="RU362063"/>
    </source>
</evidence>
<evidence type="ECO:0000256" key="1">
    <source>
        <dbReference type="ARBA" id="ARBA00004418"/>
    </source>
</evidence>
<keyword evidence="6" id="KW-0966">Cell projection</keyword>
<dbReference type="Proteomes" id="UP000593875">
    <property type="component" value="Chromosome"/>
</dbReference>
<comment type="similarity">
    <text evidence="4">Belongs to the FlgA family.</text>
</comment>
<keyword evidence="4" id="KW-1005">Bacterial flagellum biogenesis</keyword>
<keyword evidence="7" id="KW-1185">Reference proteome</keyword>
<evidence type="ECO:0000259" key="5">
    <source>
        <dbReference type="SMART" id="SM00858"/>
    </source>
</evidence>
<feature type="signal peptide" evidence="4">
    <location>
        <begin position="1"/>
        <end position="22"/>
    </location>
</feature>
<sequence length="236" mass="25045">MILRAVLVLVLPLALASAPVCAAPSVATQVEEAARAQLEKQASASGLRAPRFELAVVPPRAPIACPGPVEVETLDTRQPNRMRFAVRCPQTGNSRLEYIVRARISAEVVVMAAPVAANEALTESHVTVEQRDITSITDPVIDPNDAVGQTSRRMLRAGDVLRNSSLSAPVLVKRGDAVVMIARIEGIEVSTAGEALDAGTKGATIRVRNSTSGQTLRMRVVAPGTVEPSEMSRLTR</sequence>
<comment type="subcellular location">
    <subcellularLocation>
        <location evidence="1 4">Periplasm</location>
    </subcellularLocation>
</comment>
<keyword evidence="3 4" id="KW-0574">Periplasm</keyword>